<gene>
    <name evidence="2" type="ORF">Cboi02_000586200</name>
</gene>
<organism evidence="2 3">
    <name type="scientific">Candida boidinii</name>
    <name type="common">Yeast</name>
    <dbReference type="NCBI Taxonomy" id="5477"/>
    <lineage>
        <taxon>Eukaryota</taxon>
        <taxon>Fungi</taxon>
        <taxon>Dikarya</taxon>
        <taxon>Ascomycota</taxon>
        <taxon>Saccharomycotina</taxon>
        <taxon>Pichiomycetes</taxon>
        <taxon>Pichiales</taxon>
        <taxon>Pichiaceae</taxon>
        <taxon>Ogataea</taxon>
        <taxon>Ogataea/Candida clade</taxon>
    </lineage>
</organism>
<feature type="region of interest" description="Disordered" evidence="1">
    <location>
        <begin position="166"/>
        <end position="194"/>
    </location>
</feature>
<evidence type="ECO:0000313" key="2">
    <source>
        <dbReference type="EMBL" id="GME78564.1"/>
    </source>
</evidence>
<feature type="compositionally biased region" description="Low complexity" evidence="1">
    <location>
        <begin position="320"/>
        <end position="341"/>
    </location>
</feature>
<proteinExistence type="predicted"/>
<sequence>MSSEEQVQSTVDDSSMDLEKQEEQAEQTEQIESHEPQEESPEEPQEESHEEPQEQDQVESQEQQDEITSESNEIEEDIYDRNIKDDVIYEIKEKPEYTETRALIIANLRPPFDNKDFQDLLNTQAEQTNSTIERAWLNARRTHCIVIVSDIAGAVSIQKNLNGKIFPFTDSSNDEDQEQDQDTEKEPEQEQNVTEKLPLYADFIPVKATSLWIDQENRGPKDGIWKIRYITQKSKTNANSKFLVSTHKMINYPNRSDGYKSSNTSIHSSRYPRGGSTRSSSYRSSYYERPYYNNSYDNSRYYQSQEIDPAASSKRPNGNSEYYSSASPSPSHYSKPPYYNSGPRGNAPPTSNRYSSRPFSNGRESDYPPPQSSASSSTSASSPPRYGSSRNTRIPSHEYRKYRESSSNYRQPSYNSSYSKYPSSNRGYSSYNNNRNPSSNDRDDDYRRERSPTRYSDMNRGRSSNNSNNNNNSNTYGSRSPSRSPIRNARSPEWSD</sequence>
<evidence type="ECO:0000313" key="3">
    <source>
        <dbReference type="Proteomes" id="UP001165120"/>
    </source>
</evidence>
<dbReference type="Proteomes" id="UP001165120">
    <property type="component" value="Unassembled WGS sequence"/>
</dbReference>
<accession>A0A9W6T9R1</accession>
<protein>
    <submittedName>
        <fullName evidence="2">Unnamed protein product</fullName>
    </submittedName>
</protein>
<name>A0A9W6T9R1_CANBO</name>
<dbReference type="EMBL" id="BSXN01003132">
    <property type="protein sequence ID" value="GME78564.1"/>
    <property type="molecule type" value="Genomic_DNA"/>
</dbReference>
<feature type="compositionally biased region" description="Low complexity" evidence="1">
    <location>
        <begin position="463"/>
        <end position="474"/>
    </location>
</feature>
<feature type="compositionally biased region" description="Low complexity" evidence="1">
    <location>
        <begin position="372"/>
        <end position="389"/>
    </location>
</feature>
<evidence type="ECO:0000256" key="1">
    <source>
        <dbReference type="SAM" id="MobiDB-lite"/>
    </source>
</evidence>
<feature type="compositionally biased region" description="Polar residues" evidence="1">
    <location>
        <begin position="1"/>
        <end position="13"/>
    </location>
</feature>
<reference evidence="2" key="1">
    <citation type="submission" date="2023-04" db="EMBL/GenBank/DDBJ databases">
        <title>Candida boidinii NBRC 10035.</title>
        <authorList>
            <person name="Ichikawa N."/>
            <person name="Sato H."/>
            <person name="Tonouchi N."/>
        </authorList>
    </citation>
    <scope>NUCLEOTIDE SEQUENCE</scope>
    <source>
        <strain evidence="2">NBRC 10035</strain>
    </source>
</reference>
<feature type="compositionally biased region" description="Polar residues" evidence="1">
    <location>
        <begin position="475"/>
        <end position="485"/>
    </location>
</feature>
<comment type="caution">
    <text evidence="2">The sequence shown here is derived from an EMBL/GenBank/DDBJ whole genome shotgun (WGS) entry which is preliminary data.</text>
</comment>
<feature type="compositionally biased region" description="Polar residues" evidence="1">
    <location>
        <begin position="348"/>
        <end position="359"/>
    </location>
</feature>
<dbReference type="AlphaFoldDB" id="A0A9W6T9R1"/>
<feature type="region of interest" description="Disordered" evidence="1">
    <location>
        <begin position="1"/>
        <end position="77"/>
    </location>
</feature>
<feature type="compositionally biased region" description="Acidic residues" evidence="1">
    <location>
        <begin position="172"/>
        <end position="181"/>
    </location>
</feature>
<feature type="compositionally biased region" description="Basic and acidic residues" evidence="1">
    <location>
        <begin position="395"/>
        <end position="404"/>
    </location>
</feature>
<keyword evidence="3" id="KW-1185">Reference proteome</keyword>
<feature type="compositionally biased region" description="Low complexity" evidence="1">
    <location>
        <begin position="268"/>
        <end position="282"/>
    </location>
</feature>
<feature type="region of interest" description="Disordered" evidence="1">
    <location>
        <begin position="307"/>
        <end position="496"/>
    </location>
</feature>
<feature type="compositionally biased region" description="Acidic residues" evidence="1">
    <location>
        <begin position="53"/>
        <end position="77"/>
    </location>
</feature>
<feature type="region of interest" description="Disordered" evidence="1">
    <location>
        <begin position="253"/>
        <end position="282"/>
    </location>
</feature>
<feature type="compositionally biased region" description="Low complexity" evidence="1">
    <location>
        <begin position="412"/>
        <end position="439"/>
    </location>
</feature>
<feature type="compositionally biased region" description="Basic and acidic residues" evidence="1">
    <location>
        <begin position="440"/>
        <end position="460"/>
    </location>
</feature>